<dbReference type="PROSITE" id="PS00866">
    <property type="entry name" value="CPSASE_1"/>
    <property type="match status" value="1"/>
</dbReference>
<dbReference type="PANTHER" id="PTHR18866:SF33">
    <property type="entry name" value="METHYLCROTONOYL-COA CARBOXYLASE SUBUNIT ALPHA, MITOCHONDRIAL-RELATED"/>
    <property type="match status" value="1"/>
</dbReference>
<evidence type="ECO:0000259" key="15">
    <source>
        <dbReference type="PROSITE" id="PS50968"/>
    </source>
</evidence>
<dbReference type="SUPFAM" id="SSF51246">
    <property type="entry name" value="Rudiment single hybrid motif"/>
    <property type="match status" value="1"/>
</dbReference>
<dbReference type="Pfam" id="PF00289">
    <property type="entry name" value="Biotin_carb_N"/>
    <property type="match status" value="1"/>
</dbReference>
<dbReference type="InterPro" id="IPR005481">
    <property type="entry name" value="BC-like_N"/>
</dbReference>
<feature type="domain" description="ATP-grasp" evidence="16">
    <location>
        <begin position="165"/>
        <end position="362"/>
    </location>
</feature>
<comment type="catalytic activity">
    <reaction evidence="13">
        <text>propanoyl-CoA + hydrogencarbonate + ATP = (S)-methylmalonyl-CoA + ADP + phosphate + H(+)</text>
        <dbReference type="Rhea" id="RHEA:23720"/>
        <dbReference type="ChEBI" id="CHEBI:15378"/>
        <dbReference type="ChEBI" id="CHEBI:17544"/>
        <dbReference type="ChEBI" id="CHEBI:30616"/>
        <dbReference type="ChEBI" id="CHEBI:43474"/>
        <dbReference type="ChEBI" id="CHEBI:57327"/>
        <dbReference type="ChEBI" id="CHEBI:57392"/>
        <dbReference type="ChEBI" id="CHEBI:456216"/>
        <dbReference type="EC" id="6.4.1.3"/>
    </reaction>
    <physiologicalReaction direction="left-to-right" evidence="13">
        <dbReference type="Rhea" id="RHEA:23721"/>
    </physiologicalReaction>
</comment>
<reference evidence="19" key="1">
    <citation type="submission" date="2025-08" db="UniProtKB">
        <authorList>
            <consortium name="RefSeq"/>
        </authorList>
    </citation>
    <scope>IDENTIFICATION</scope>
    <source>
        <tissue evidence="19">Whole Larva</tissue>
    </source>
</reference>
<dbReference type="SUPFAM" id="SSF51230">
    <property type="entry name" value="Single hybrid motif"/>
    <property type="match status" value="1"/>
</dbReference>
<dbReference type="InterPro" id="IPR041265">
    <property type="entry name" value="PCC_BT"/>
</dbReference>
<keyword evidence="8" id="KW-0460">Magnesium</keyword>
<proteinExistence type="predicted"/>
<evidence type="ECO:0000256" key="5">
    <source>
        <dbReference type="ARBA" id="ARBA00022723"/>
    </source>
</evidence>
<dbReference type="Gene3D" id="3.30.470.20">
    <property type="entry name" value="ATP-grasp fold, B domain"/>
    <property type="match status" value="1"/>
</dbReference>
<dbReference type="Pfam" id="PF02786">
    <property type="entry name" value="CPSase_L_D2"/>
    <property type="match status" value="1"/>
</dbReference>
<dbReference type="EC" id="6.4.1.3" evidence="3"/>
<evidence type="ECO:0000256" key="4">
    <source>
        <dbReference type="ARBA" id="ARBA00022598"/>
    </source>
</evidence>
<comment type="cofactor">
    <cofactor evidence="1">
        <name>biotin</name>
        <dbReference type="ChEBI" id="CHEBI:57586"/>
    </cofactor>
</comment>
<dbReference type="Pfam" id="PF00364">
    <property type="entry name" value="Biotin_lipoyl"/>
    <property type="match status" value="1"/>
</dbReference>
<dbReference type="Gene3D" id="2.40.50.100">
    <property type="match status" value="1"/>
</dbReference>
<dbReference type="InterPro" id="IPR011761">
    <property type="entry name" value="ATP-grasp"/>
</dbReference>
<evidence type="ECO:0000256" key="11">
    <source>
        <dbReference type="ARBA" id="ARBA00023211"/>
    </source>
</evidence>
<dbReference type="SMART" id="SM00878">
    <property type="entry name" value="Biotin_carb_C"/>
    <property type="match status" value="1"/>
</dbReference>
<comment type="pathway">
    <text evidence="2">Metabolic intermediate metabolism; propanoyl-CoA degradation; succinyl-CoA from propanoyl-CoA: step 1/3.</text>
</comment>
<dbReference type="InterPro" id="IPR011054">
    <property type="entry name" value="Rudment_hybrid_motif"/>
</dbReference>
<evidence type="ECO:0000256" key="9">
    <source>
        <dbReference type="ARBA" id="ARBA00022963"/>
    </source>
</evidence>
<keyword evidence="10" id="KW-0443">Lipid metabolism</keyword>
<evidence type="ECO:0000256" key="6">
    <source>
        <dbReference type="ARBA" id="ARBA00022741"/>
    </source>
</evidence>
<dbReference type="InterPro" id="IPR005482">
    <property type="entry name" value="Biotin_COase_C"/>
</dbReference>
<dbReference type="CDD" id="cd06850">
    <property type="entry name" value="biotinyl_domain"/>
    <property type="match status" value="1"/>
</dbReference>
<sequence>MVVHNLAHCFLSKLPIHSRNLHGGRRSIRHWREISTSGPINCREPKFDKVLIANRGEIACRIISTAKKMGVKTVAVYSIVDAHAKHVKMADEKVLIGGPESSESYLNIERIIRAVRSSGSEAVHPGYGFLSENANFVEALEREGIAFVGPSSEAITRMGDKLESKRLAIEAGVNTVPGFDGIIRDSAHCVEIANEIGYPVMIKASAGGGGKGMRIARNDLEARDGFALAAQEALASFGDNRILLEKYIDNPRHIEIQVLGDKFGNAVHLFERECSIQRRHQKVIEEAPSTFLDDATRSSMGMQAVSLCKKIGYHSAGTVEFLVDQNRNFYFLEMNTRLQVEHPITECITGIDLVEQMLRIAKGNELKLKQDEIKIDGWAIESRIYAEDPYKNFGLPSTGKLYKYQEPKLAKGMRCDSGIQEGCEISIYYDAMISKLIAHAADRRSAIDKTLESLDSYVIRGLKHNIPLIRDILTERNFLRGDIHTNYLSKTYGGKFQTKPLHCSEKVNLVSITAALYAAWDCRNKTLLNGPNLKTQSEWELSIELLEESYDVKLLKTADTTTIRIGDEVFQITNGFNLVNPIIETRINGTPIIMQLLSKCPSGEFKLIYKGETRRLNVLTKRASELRRFVLVKPKIDYSKIIKSPMPGLVKSVMCGVGDFVSNGQNLCIIEAMKMQNTLSSDAEGVVKEVNVKEGDAVSDDDVLIILE</sequence>
<dbReference type="Proteomes" id="UP000695000">
    <property type="component" value="Unplaced"/>
</dbReference>
<keyword evidence="5" id="KW-0479">Metal-binding</keyword>
<dbReference type="InterPro" id="IPR011764">
    <property type="entry name" value="Biotin_carboxylation_dom"/>
</dbReference>
<organism evidence="18 19">
    <name type="scientific">Nicrophorus vespilloides</name>
    <name type="common">Boreal carrion beetle</name>
    <dbReference type="NCBI Taxonomy" id="110193"/>
    <lineage>
        <taxon>Eukaryota</taxon>
        <taxon>Metazoa</taxon>
        <taxon>Ecdysozoa</taxon>
        <taxon>Arthropoda</taxon>
        <taxon>Hexapoda</taxon>
        <taxon>Insecta</taxon>
        <taxon>Pterygota</taxon>
        <taxon>Neoptera</taxon>
        <taxon>Endopterygota</taxon>
        <taxon>Coleoptera</taxon>
        <taxon>Polyphaga</taxon>
        <taxon>Staphyliniformia</taxon>
        <taxon>Silphidae</taxon>
        <taxon>Nicrophorinae</taxon>
        <taxon>Nicrophorus</taxon>
    </lineage>
</organism>
<evidence type="ECO:0000256" key="14">
    <source>
        <dbReference type="PROSITE-ProRule" id="PRU00409"/>
    </source>
</evidence>
<feature type="domain" description="Lipoyl-binding" evidence="15">
    <location>
        <begin position="633"/>
        <end position="708"/>
    </location>
</feature>
<dbReference type="Pfam" id="PF02785">
    <property type="entry name" value="Biotin_carb_C"/>
    <property type="match status" value="1"/>
</dbReference>
<evidence type="ECO:0000313" key="19">
    <source>
        <dbReference type="RefSeq" id="XP_017775092.1"/>
    </source>
</evidence>
<evidence type="ECO:0000256" key="12">
    <source>
        <dbReference type="ARBA" id="ARBA00023267"/>
    </source>
</evidence>
<name>A0ABM1MKJ2_NICVS</name>
<evidence type="ECO:0000259" key="17">
    <source>
        <dbReference type="PROSITE" id="PS50979"/>
    </source>
</evidence>
<gene>
    <name evidence="19" type="primary">LOC108561593</name>
</gene>
<evidence type="ECO:0000256" key="8">
    <source>
        <dbReference type="ARBA" id="ARBA00022842"/>
    </source>
</evidence>
<dbReference type="InterPro" id="IPR050856">
    <property type="entry name" value="Biotin_carboxylase_complex"/>
</dbReference>
<dbReference type="RefSeq" id="XP_017775092.1">
    <property type="nucleotide sequence ID" value="XM_017919603.1"/>
</dbReference>
<dbReference type="SUPFAM" id="SSF52440">
    <property type="entry name" value="PreATP-grasp domain"/>
    <property type="match status" value="1"/>
</dbReference>
<keyword evidence="12" id="KW-0092">Biotin</keyword>
<keyword evidence="9" id="KW-0442">Lipid degradation</keyword>
<dbReference type="PROSITE" id="PS50975">
    <property type="entry name" value="ATP_GRASP"/>
    <property type="match status" value="1"/>
</dbReference>
<evidence type="ECO:0000256" key="13">
    <source>
        <dbReference type="ARBA" id="ARBA00049495"/>
    </source>
</evidence>
<evidence type="ECO:0000256" key="1">
    <source>
        <dbReference type="ARBA" id="ARBA00001953"/>
    </source>
</evidence>
<accession>A0ABM1MKJ2</accession>
<evidence type="ECO:0000256" key="2">
    <source>
        <dbReference type="ARBA" id="ARBA00005060"/>
    </source>
</evidence>
<dbReference type="PROSITE" id="PS50968">
    <property type="entry name" value="BIOTINYL_LIPOYL"/>
    <property type="match status" value="1"/>
</dbReference>
<keyword evidence="18" id="KW-1185">Reference proteome</keyword>
<dbReference type="NCBIfam" id="NF006367">
    <property type="entry name" value="PRK08591.1"/>
    <property type="match status" value="1"/>
</dbReference>
<evidence type="ECO:0000256" key="3">
    <source>
        <dbReference type="ARBA" id="ARBA00013050"/>
    </source>
</evidence>
<dbReference type="GeneID" id="108561593"/>
<dbReference type="InterPro" id="IPR011053">
    <property type="entry name" value="Single_hybrid_motif"/>
</dbReference>
<evidence type="ECO:0000313" key="18">
    <source>
        <dbReference type="Proteomes" id="UP000695000"/>
    </source>
</evidence>
<keyword evidence="11" id="KW-0464">Manganese</keyword>
<dbReference type="Gene3D" id="3.30.700.30">
    <property type="match status" value="1"/>
</dbReference>
<dbReference type="Pfam" id="PF18140">
    <property type="entry name" value="PCC_BT"/>
    <property type="match status" value="1"/>
</dbReference>
<dbReference type="InterPro" id="IPR000089">
    <property type="entry name" value="Biotin_lipoyl"/>
</dbReference>
<dbReference type="SUPFAM" id="SSF56059">
    <property type="entry name" value="Glutathione synthetase ATP-binding domain-like"/>
    <property type="match status" value="1"/>
</dbReference>
<dbReference type="InterPro" id="IPR005479">
    <property type="entry name" value="CPAse_ATP-bd"/>
</dbReference>
<dbReference type="InterPro" id="IPR016185">
    <property type="entry name" value="PreATP-grasp_dom_sf"/>
</dbReference>
<protein>
    <recommendedName>
        <fullName evidence="3">propionyl-CoA carboxylase</fullName>
        <ecNumber evidence="3">6.4.1.3</ecNumber>
    </recommendedName>
</protein>
<evidence type="ECO:0000256" key="7">
    <source>
        <dbReference type="ARBA" id="ARBA00022840"/>
    </source>
</evidence>
<keyword evidence="4" id="KW-0436">Ligase</keyword>
<keyword evidence="6 14" id="KW-0547">Nucleotide-binding</keyword>
<evidence type="ECO:0000256" key="10">
    <source>
        <dbReference type="ARBA" id="ARBA00023098"/>
    </source>
</evidence>
<feature type="domain" description="Biotin carboxylation" evidence="17">
    <location>
        <begin position="46"/>
        <end position="493"/>
    </location>
</feature>
<dbReference type="InterPro" id="IPR001882">
    <property type="entry name" value="Biotin_BS"/>
</dbReference>
<dbReference type="PROSITE" id="PS50979">
    <property type="entry name" value="BC"/>
    <property type="match status" value="1"/>
</dbReference>
<keyword evidence="7 14" id="KW-0067">ATP-binding</keyword>
<evidence type="ECO:0000259" key="16">
    <source>
        <dbReference type="PROSITE" id="PS50975"/>
    </source>
</evidence>
<dbReference type="PROSITE" id="PS00188">
    <property type="entry name" value="BIOTIN"/>
    <property type="match status" value="1"/>
</dbReference>
<dbReference type="PROSITE" id="PS00867">
    <property type="entry name" value="CPSASE_2"/>
    <property type="match status" value="1"/>
</dbReference>
<dbReference type="PANTHER" id="PTHR18866">
    <property type="entry name" value="CARBOXYLASE:PYRUVATE/ACETYL-COA/PROPIONYL-COA CARBOXYLASE"/>
    <property type="match status" value="1"/>
</dbReference>